<gene>
    <name evidence="3" type="ORF">SAMN05192580_0120</name>
</gene>
<dbReference type="STRING" id="1166337.SAMN05192580_0120"/>
<dbReference type="PANTHER" id="PTHR41339:SF1">
    <property type="entry name" value="SECRETED PROTEIN"/>
    <property type="match status" value="1"/>
</dbReference>
<evidence type="ECO:0000256" key="1">
    <source>
        <dbReference type="SAM" id="MobiDB-lite"/>
    </source>
</evidence>
<feature type="region of interest" description="Disordered" evidence="1">
    <location>
        <begin position="29"/>
        <end position="79"/>
    </location>
</feature>
<dbReference type="AlphaFoldDB" id="A0A1I6JD04"/>
<keyword evidence="2" id="KW-0732">Signal</keyword>
<protein>
    <recommendedName>
        <fullName evidence="5">Secreted protein</fullName>
    </recommendedName>
</protein>
<dbReference type="Proteomes" id="UP000198824">
    <property type="component" value="Unassembled WGS sequence"/>
</dbReference>
<evidence type="ECO:0000313" key="4">
    <source>
        <dbReference type="Proteomes" id="UP000198824"/>
    </source>
</evidence>
<feature type="chain" id="PRO_5011499457" description="Secreted protein" evidence="2">
    <location>
        <begin position="20"/>
        <end position="536"/>
    </location>
</feature>
<feature type="region of interest" description="Disordered" evidence="1">
    <location>
        <begin position="392"/>
        <end position="412"/>
    </location>
</feature>
<dbReference type="EMBL" id="FOZG01000001">
    <property type="protein sequence ID" value="SFR76812.1"/>
    <property type="molecule type" value="Genomic_DNA"/>
</dbReference>
<organism evidence="3 4">
    <name type="scientific">Sphingomonas jatrophae</name>
    <dbReference type="NCBI Taxonomy" id="1166337"/>
    <lineage>
        <taxon>Bacteria</taxon>
        <taxon>Pseudomonadati</taxon>
        <taxon>Pseudomonadota</taxon>
        <taxon>Alphaproteobacteria</taxon>
        <taxon>Sphingomonadales</taxon>
        <taxon>Sphingomonadaceae</taxon>
        <taxon>Sphingomonas</taxon>
    </lineage>
</organism>
<evidence type="ECO:0008006" key="5">
    <source>
        <dbReference type="Google" id="ProtNLM"/>
    </source>
</evidence>
<evidence type="ECO:0000256" key="2">
    <source>
        <dbReference type="SAM" id="SignalP"/>
    </source>
</evidence>
<name>A0A1I6JD04_9SPHN</name>
<feature type="compositionally biased region" description="Low complexity" evidence="1">
    <location>
        <begin position="61"/>
        <end position="79"/>
    </location>
</feature>
<feature type="signal peptide" evidence="2">
    <location>
        <begin position="1"/>
        <end position="19"/>
    </location>
</feature>
<proteinExistence type="predicted"/>
<sequence length="536" mass="54652">MRLRSVLLMGSAAMMLSLAGCGADDVASPGEGTIVTPPPTSTSSGGTTTPPPSGSTGGGAASACPSGTIDRNTITNSTSNTTWRNCEISGRITADTTIQKLPGVIYSLSGPVNVGTDVGGDGNAAGGQRVTLTVQPGVVIFASAGNDYLIVNRGSRINAVGTANSPIIFTARQNVEGSATDSSQGLWGGVILLGRAPISNCQTAGTAGGSAGCQQIVEGTTSSLYGGNVPTDNSGTMQYVQIRYSGFSIAPGNELQGLTTGGVGSATTLDHIQIHNSSDDGVEFFGGRQNAKYLVFTGTDDDAIDTDLGYRGTIQFVIAVQRDASNGDSMIEADSADGAEEATPRQYTRVSNATFVQRSTAQGLNAILLRGGTDYALLNSIVVGPSSCIDIDNGGGSDPTPYTTRDADASKQEMGPPVFRSVVLSCTTAPFRADGNEAIVATIFGTGTNNNNSTYTSTLTNVFVNGANETAVAATDPTTFNADMIGGENTSAPNRLTAVSYIGAVRNSTDTWYAPWACSPGYVSFGTAACTAIPTN</sequence>
<dbReference type="PROSITE" id="PS51257">
    <property type="entry name" value="PROKAR_LIPOPROTEIN"/>
    <property type="match status" value="1"/>
</dbReference>
<dbReference type="OrthoDB" id="237393at2"/>
<accession>A0A1I6JD04</accession>
<evidence type="ECO:0000313" key="3">
    <source>
        <dbReference type="EMBL" id="SFR76812.1"/>
    </source>
</evidence>
<keyword evidence="4" id="KW-1185">Reference proteome</keyword>
<reference evidence="3 4" key="1">
    <citation type="submission" date="2016-10" db="EMBL/GenBank/DDBJ databases">
        <authorList>
            <person name="de Groot N.N."/>
        </authorList>
    </citation>
    <scope>NUCLEOTIDE SEQUENCE [LARGE SCALE GENOMIC DNA]</scope>
    <source>
        <strain evidence="3 4">S5-249</strain>
    </source>
</reference>
<dbReference type="RefSeq" id="WP_093309328.1">
    <property type="nucleotide sequence ID" value="NZ_FOZG01000001.1"/>
</dbReference>
<dbReference type="PANTHER" id="PTHR41339">
    <property type="entry name" value="LIPL48"/>
    <property type="match status" value="1"/>
</dbReference>